<comment type="caution">
    <text evidence="2">The sequence shown here is derived from an EMBL/GenBank/DDBJ whole genome shotgun (WGS) entry which is preliminary data.</text>
</comment>
<accession>A0ABS8VBR9</accession>
<evidence type="ECO:0000313" key="3">
    <source>
        <dbReference type="Proteomes" id="UP000823775"/>
    </source>
</evidence>
<protein>
    <submittedName>
        <fullName evidence="2">Uncharacterized protein</fullName>
    </submittedName>
</protein>
<evidence type="ECO:0000256" key="1">
    <source>
        <dbReference type="SAM" id="MobiDB-lite"/>
    </source>
</evidence>
<dbReference type="Proteomes" id="UP000823775">
    <property type="component" value="Unassembled WGS sequence"/>
</dbReference>
<keyword evidence="3" id="KW-1185">Reference proteome</keyword>
<dbReference type="EMBL" id="JACEIK010004216">
    <property type="protein sequence ID" value="MCD9644651.1"/>
    <property type="molecule type" value="Genomic_DNA"/>
</dbReference>
<reference evidence="2 3" key="1">
    <citation type="journal article" date="2021" name="BMC Genomics">
        <title>Datura genome reveals duplications of psychoactive alkaloid biosynthetic genes and high mutation rate following tissue culture.</title>
        <authorList>
            <person name="Rajewski A."/>
            <person name="Carter-House D."/>
            <person name="Stajich J."/>
            <person name="Litt A."/>
        </authorList>
    </citation>
    <scope>NUCLEOTIDE SEQUENCE [LARGE SCALE GENOMIC DNA]</scope>
    <source>
        <strain evidence="2">AR-01</strain>
    </source>
</reference>
<gene>
    <name evidence="2" type="ORF">HAX54_033040</name>
</gene>
<sequence>MGRRERGKSDWWCLVNRPEKWWTDVRVSGGCRGTTSVGGVFPVGQWRGEKGGRKRRWRGKRKENVGVVFRWCDGRRKKRGEREGVWPVVAVDEGEERNLVVFRLVVERGFGSDLADEDKEGGRRRWFGDNERKRERR</sequence>
<name>A0ABS8VBR9_DATST</name>
<proteinExistence type="predicted"/>
<organism evidence="2 3">
    <name type="scientific">Datura stramonium</name>
    <name type="common">Jimsonweed</name>
    <name type="synonym">Common thornapple</name>
    <dbReference type="NCBI Taxonomy" id="4076"/>
    <lineage>
        <taxon>Eukaryota</taxon>
        <taxon>Viridiplantae</taxon>
        <taxon>Streptophyta</taxon>
        <taxon>Embryophyta</taxon>
        <taxon>Tracheophyta</taxon>
        <taxon>Spermatophyta</taxon>
        <taxon>Magnoliopsida</taxon>
        <taxon>eudicotyledons</taxon>
        <taxon>Gunneridae</taxon>
        <taxon>Pentapetalae</taxon>
        <taxon>asterids</taxon>
        <taxon>lamiids</taxon>
        <taxon>Solanales</taxon>
        <taxon>Solanaceae</taxon>
        <taxon>Solanoideae</taxon>
        <taxon>Datureae</taxon>
        <taxon>Datura</taxon>
    </lineage>
</organism>
<feature type="region of interest" description="Disordered" evidence="1">
    <location>
        <begin position="113"/>
        <end position="137"/>
    </location>
</feature>
<evidence type="ECO:0000313" key="2">
    <source>
        <dbReference type="EMBL" id="MCD9644651.1"/>
    </source>
</evidence>
<feature type="compositionally biased region" description="Basic and acidic residues" evidence="1">
    <location>
        <begin position="120"/>
        <end position="137"/>
    </location>
</feature>